<dbReference type="InterPro" id="IPR012334">
    <property type="entry name" value="Pectin_lyas_fold"/>
</dbReference>
<evidence type="ECO:0000313" key="2">
    <source>
        <dbReference type="EMBL" id="GGA84267.1"/>
    </source>
</evidence>
<comment type="caution">
    <text evidence="2">The sequence shown here is derived from an EMBL/GenBank/DDBJ whole genome shotgun (WGS) entry which is preliminary data.</text>
</comment>
<proteinExistence type="predicted"/>
<feature type="compositionally biased region" description="Low complexity" evidence="1">
    <location>
        <begin position="1"/>
        <end position="21"/>
    </location>
</feature>
<dbReference type="AlphaFoldDB" id="A0A8J2XQC8"/>
<sequence length="603" mass="66887">MPDSQEPAAPSAPKAIIAPEPTEQSRFYRPPKLSRQQLKLKITEQQELLATLLQRYTDQHPEVVTAVRKLNSLQSQLQRHHPEAAQQAITEADHKAAHPSPLQPWRPQILDSEQHYLPDFSYAGYRWGEQQPRLTGATIVDVTEFGVVASDEQDDSVAMLAALEHAHEVSGPVIVQLPQGRVDLSRVLAIQRSQILLRGAGSSAETGTELFFSKPLLSVAAEDQQQWKIRQLVANNKNATQKGHSPVSWKGGFIWTKPRLKPFSTALAVETLAGKQGQHELEVNDSSLFFVGQTLVVAWCSSGCQRASFDKHLMAGTRTKLGRAYDRRANLVNQFVTVEAIDGNRIRVKEPLLHHVKPEWHVKLRTAELLEQVGFEQFRVSFTKRPYAGHHKEPGFNALFLNQLKHSWVDDVTTVDADNGFVVEQSANLSLNDIAVIGRGGHYTMSIATSNYVLTTNFRFLAPALHSPAVGWNAELNVYSGGMVKNAKFNLHRGLNQQNLFDDIEAHVASTRDLFTEAGGRDSGPIAAGYTTYWNVRAQGNVNLPINVAAPGIRLIGLSFSQPLKTKSPFIGYAEGLNHDGIEPASLYRYLLQQRLPKQATGN</sequence>
<gene>
    <name evidence="2" type="ORF">GCM10011369_27870</name>
</gene>
<dbReference type="Proteomes" id="UP000619743">
    <property type="component" value="Unassembled WGS sequence"/>
</dbReference>
<dbReference type="InterPro" id="IPR011050">
    <property type="entry name" value="Pectin_lyase_fold/virulence"/>
</dbReference>
<accession>A0A8J2XQC8</accession>
<dbReference type="Gene3D" id="2.160.20.10">
    <property type="entry name" value="Single-stranded right-handed beta-helix, Pectin lyase-like"/>
    <property type="match status" value="1"/>
</dbReference>
<reference evidence="3" key="1">
    <citation type="journal article" date="2019" name="Int. J. Syst. Evol. Microbiol.">
        <title>The Global Catalogue of Microorganisms (GCM) 10K type strain sequencing project: providing services to taxonomists for standard genome sequencing and annotation.</title>
        <authorList>
            <consortium name="The Broad Institute Genomics Platform"/>
            <consortium name="The Broad Institute Genome Sequencing Center for Infectious Disease"/>
            <person name="Wu L."/>
            <person name="Ma J."/>
        </authorList>
    </citation>
    <scope>NUCLEOTIDE SEQUENCE [LARGE SCALE GENOMIC DNA]</scope>
    <source>
        <strain evidence="3">CGMCC 1.10130</strain>
    </source>
</reference>
<protein>
    <submittedName>
        <fullName evidence="2">Uncharacterized protein</fullName>
    </submittedName>
</protein>
<feature type="region of interest" description="Disordered" evidence="1">
    <location>
        <begin position="1"/>
        <end position="28"/>
    </location>
</feature>
<evidence type="ECO:0000256" key="1">
    <source>
        <dbReference type="SAM" id="MobiDB-lite"/>
    </source>
</evidence>
<dbReference type="EMBL" id="BMDX01000016">
    <property type="protein sequence ID" value="GGA84267.1"/>
    <property type="molecule type" value="Genomic_DNA"/>
</dbReference>
<dbReference type="SUPFAM" id="SSF51126">
    <property type="entry name" value="Pectin lyase-like"/>
    <property type="match status" value="1"/>
</dbReference>
<organism evidence="2 3">
    <name type="scientific">Neiella marina</name>
    <dbReference type="NCBI Taxonomy" id="508461"/>
    <lineage>
        <taxon>Bacteria</taxon>
        <taxon>Pseudomonadati</taxon>
        <taxon>Pseudomonadota</taxon>
        <taxon>Gammaproteobacteria</taxon>
        <taxon>Alteromonadales</taxon>
        <taxon>Echinimonadaceae</taxon>
        <taxon>Neiella</taxon>
    </lineage>
</organism>
<evidence type="ECO:0000313" key="3">
    <source>
        <dbReference type="Proteomes" id="UP000619743"/>
    </source>
</evidence>
<name>A0A8J2XQC8_9GAMM</name>
<keyword evidence="3" id="KW-1185">Reference proteome</keyword>